<dbReference type="GO" id="GO:0044780">
    <property type="term" value="P:bacterial-type flagellum assembly"/>
    <property type="evidence" value="ECO:0007669"/>
    <property type="project" value="InterPro"/>
</dbReference>
<dbReference type="AlphaFoldDB" id="A0A1T1HFL5"/>
<dbReference type="SUPFAM" id="SSF64518">
    <property type="entry name" value="Phase 1 flagellin"/>
    <property type="match status" value="1"/>
</dbReference>
<protein>
    <recommendedName>
        <fullName evidence="4">Flagellar hook-associated protein 1</fullName>
    </recommendedName>
</protein>
<name>A0A1T1HFL5_OCELI</name>
<dbReference type="InterPro" id="IPR053927">
    <property type="entry name" value="FlgK_helical"/>
</dbReference>
<evidence type="ECO:0000259" key="7">
    <source>
        <dbReference type="Pfam" id="PF00460"/>
    </source>
</evidence>
<keyword evidence="10" id="KW-0969">Cilium</keyword>
<dbReference type="Pfam" id="PF00460">
    <property type="entry name" value="Flg_bb_rod"/>
    <property type="match status" value="1"/>
</dbReference>
<evidence type="ECO:0000259" key="8">
    <source>
        <dbReference type="Pfam" id="PF06429"/>
    </source>
</evidence>
<dbReference type="EMBL" id="MTSD02000001">
    <property type="protein sequence ID" value="OOV88602.1"/>
    <property type="molecule type" value="Genomic_DNA"/>
</dbReference>
<keyword evidence="11" id="KW-1185">Reference proteome</keyword>
<evidence type="ECO:0000256" key="4">
    <source>
        <dbReference type="ARBA" id="ARBA00016244"/>
    </source>
</evidence>
<dbReference type="Pfam" id="PF22638">
    <property type="entry name" value="FlgK_D1"/>
    <property type="match status" value="1"/>
</dbReference>
<organism evidence="10 11">
    <name type="scientific">Oceanospirillum linum</name>
    <dbReference type="NCBI Taxonomy" id="966"/>
    <lineage>
        <taxon>Bacteria</taxon>
        <taxon>Pseudomonadati</taxon>
        <taxon>Pseudomonadota</taxon>
        <taxon>Gammaproteobacteria</taxon>
        <taxon>Oceanospirillales</taxon>
        <taxon>Oceanospirillaceae</taxon>
        <taxon>Oceanospirillum</taxon>
    </lineage>
</organism>
<dbReference type="PRINTS" id="PR01005">
    <property type="entry name" value="FLGHOOKAP1"/>
</dbReference>
<comment type="caution">
    <text evidence="10">The sequence shown here is derived from an EMBL/GenBank/DDBJ whole genome shotgun (WGS) entry which is preliminary data.</text>
</comment>
<keyword evidence="10" id="KW-0966">Cell projection</keyword>
<dbReference type="STRING" id="966.BTA35_0203665"/>
<evidence type="ECO:0000259" key="9">
    <source>
        <dbReference type="Pfam" id="PF22638"/>
    </source>
</evidence>
<dbReference type="NCBIfam" id="TIGR02492">
    <property type="entry name" value="flgK_ends"/>
    <property type="match status" value="1"/>
</dbReference>
<keyword evidence="6" id="KW-0975">Bacterial flagellum</keyword>
<reference evidence="10" key="1">
    <citation type="submission" date="2017-02" db="EMBL/GenBank/DDBJ databases">
        <title>Draft Genome Sequence of the Salt Water Bacterium Oceanospirillum linum ATCC 11336.</title>
        <authorList>
            <person name="Trachtenberg A.M."/>
            <person name="Carney J.G."/>
            <person name="Linnane J.D."/>
            <person name="Rheaume B.A."/>
            <person name="Pitts N.L."/>
            <person name="Mykles D.L."/>
            <person name="Maclea K.S."/>
        </authorList>
    </citation>
    <scope>NUCLEOTIDE SEQUENCE [LARGE SCALE GENOMIC DNA]</scope>
    <source>
        <strain evidence="10">ATCC 11336</strain>
    </source>
</reference>
<dbReference type="PANTHER" id="PTHR30033:SF1">
    <property type="entry name" value="FLAGELLAR HOOK-ASSOCIATED PROTEIN 1"/>
    <property type="match status" value="1"/>
</dbReference>
<keyword evidence="5" id="KW-0964">Secreted</keyword>
<comment type="similarity">
    <text evidence="3">Belongs to the flagella basal body rod proteins family.</text>
</comment>
<evidence type="ECO:0000313" key="11">
    <source>
        <dbReference type="Proteomes" id="UP000190064"/>
    </source>
</evidence>
<dbReference type="GO" id="GO:0005576">
    <property type="term" value="C:extracellular region"/>
    <property type="evidence" value="ECO:0007669"/>
    <property type="project" value="UniProtKB-SubCell"/>
</dbReference>
<dbReference type="RefSeq" id="WP_077243038.1">
    <property type="nucleotide sequence ID" value="NZ_FXTS01000004.1"/>
</dbReference>
<dbReference type="Proteomes" id="UP000190064">
    <property type="component" value="Unassembled WGS sequence"/>
</dbReference>
<gene>
    <name evidence="10" type="ORF">BTA35_0203665</name>
</gene>
<comment type="subcellular location">
    <subcellularLocation>
        <location evidence="1">Bacterial flagellum</location>
    </subcellularLocation>
    <subcellularLocation>
        <location evidence="2">Secreted</location>
    </subcellularLocation>
</comment>
<evidence type="ECO:0000256" key="2">
    <source>
        <dbReference type="ARBA" id="ARBA00004613"/>
    </source>
</evidence>
<evidence type="ECO:0000256" key="6">
    <source>
        <dbReference type="ARBA" id="ARBA00023143"/>
    </source>
</evidence>
<dbReference type="GO" id="GO:0005198">
    <property type="term" value="F:structural molecule activity"/>
    <property type="evidence" value="ECO:0007669"/>
    <property type="project" value="InterPro"/>
</dbReference>
<proteinExistence type="inferred from homology"/>
<evidence type="ECO:0000256" key="5">
    <source>
        <dbReference type="ARBA" id="ARBA00022525"/>
    </source>
</evidence>
<dbReference type="PANTHER" id="PTHR30033">
    <property type="entry name" value="FLAGELLAR HOOK-ASSOCIATED PROTEIN 1"/>
    <property type="match status" value="1"/>
</dbReference>
<dbReference type="InterPro" id="IPR001444">
    <property type="entry name" value="Flag_bb_rod_N"/>
</dbReference>
<feature type="domain" description="Flagellar basal-body/hook protein C-terminal" evidence="8">
    <location>
        <begin position="689"/>
        <end position="726"/>
    </location>
</feature>
<feature type="domain" description="Flagellar hook-associated protein FlgK helical" evidence="9">
    <location>
        <begin position="93"/>
        <end position="327"/>
    </location>
</feature>
<evidence type="ECO:0000313" key="10">
    <source>
        <dbReference type="EMBL" id="OOV88602.1"/>
    </source>
</evidence>
<dbReference type="InterPro" id="IPR002371">
    <property type="entry name" value="FlgK"/>
</dbReference>
<accession>A0A1T1HFL5</accession>
<dbReference type="InterPro" id="IPR010930">
    <property type="entry name" value="Flg_bb/hook_C_dom"/>
</dbReference>
<evidence type="ECO:0000256" key="1">
    <source>
        <dbReference type="ARBA" id="ARBA00004365"/>
    </source>
</evidence>
<dbReference type="Pfam" id="PF06429">
    <property type="entry name" value="Flg_bbr_C"/>
    <property type="match status" value="1"/>
</dbReference>
<keyword evidence="10" id="KW-0282">Flagellum</keyword>
<dbReference type="GO" id="GO:0009424">
    <property type="term" value="C:bacterial-type flagellum hook"/>
    <property type="evidence" value="ECO:0007669"/>
    <property type="project" value="InterPro"/>
</dbReference>
<feature type="domain" description="Flagellar basal body rod protein N-terminal" evidence="7">
    <location>
        <begin position="10"/>
        <end position="34"/>
    </location>
</feature>
<sequence>MTDLLKLGYSGTSVHQNALNTTGHNIANVDTPGYSRQQAIQQTAPAFATGEGYFGMGAMTTTVRRISETFLTQQVRNDTSLAKEYETVLGYAKELDNLLSDTSSSPGAALNEFFAAMESLNDEPDSQPLRSLVLAEANTLVERFNLIDDRYENTSDNLNTQLATNIQDINRISTAIAELNKEIASASGRTGGLPPNDLLDMRDEKLRELSEYVGVKTTDVADGTVSVFIGDGFPLVINQESFTLKAAPGRAEQRELDVFYSDPKEGDKMITELITGGEMGGLLRFREEVLTPAVNELGRLAITISETFNDQHSLGMNLNNEIGGNFFRDMNERELMEERVTPYQDNNKSGSLGLQVEIVDSSQLTNKDYRLSALSAGDDANPANATFSLRDSDGNALRFEYTDASGTTVNKSVVTMAELKDPNIRIEVDGVRLKLPASATNKVYQGDDFTISPTRNGAQDIQREITDGDEIALASPMRATTASYNTGSIAVASREVTATFKTSNTGSIVTSLGTPADQSVFFDQKDGQLRFYDSGAVPTVSDLPDGIKIDFDPGNTYAAGDASMEYDIVDASTGTVLYSATGADAFELGKTQNVIPDTWGFSMDLGGIPANGDAVLVEFNRDGFGDNTNGAAISDLQSEGVIDDGKVTYQDAYANTVEFVGIQTAEANINAESGAAILEQSISLRESVAGVNLDEEAANLVKFQQAYSASAQLIAVSQQLFSTLISAVGR</sequence>
<evidence type="ECO:0000256" key="3">
    <source>
        <dbReference type="ARBA" id="ARBA00009677"/>
    </source>
</evidence>